<accession>A0A5C3KCH2</accession>
<keyword evidence="1" id="KW-0472">Membrane</keyword>
<dbReference type="AlphaFoldDB" id="A0A5C3KCH2"/>
<dbReference type="Pfam" id="PF20151">
    <property type="entry name" value="DUF6533"/>
    <property type="match status" value="1"/>
</dbReference>
<dbReference type="STRING" id="230819.A0A5C3KCH2"/>
<evidence type="ECO:0000259" key="2">
    <source>
        <dbReference type="Pfam" id="PF20151"/>
    </source>
</evidence>
<name>A0A5C3KCH2_COPMA</name>
<keyword evidence="1" id="KW-1133">Transmembrane helix</keyword>
<organism evidence="3 4">
    <name type="scientific">Coprinopsis marcescibilis</name>
    <name type="common">Agaric fungus</name>
    <name type="synonym">Psathyrella marcescibilis</name>
    <dbReference type="NCBI Taxonomy" id="230819"/>
    <lineage>
        <taxon>Eukaryota</taxon>
        <taxon>Fungi</taxon>
        <taxon>Dikarya</taxon>
        <taxon>Basidiomycota</taxon>
        <taxon>Agaricomycotina</taxon>
        <taxon>Agaricomycetes</taxon>
        <taxon>Agaricomycetidae</taxon>
        <taxon>Agaricales</taxon>
        <taxon>Agaricineae</taxon>
        <taxon>Psathyrellaceae</taxon>
        <taxon>Coprinopsis</taxon>
    </lineage>
</organism>
<sequence length="344" mass="38142">MFLYRGVQSSPHQAAFPDTHMATPGLPIPPLDVILAQERNAQYVQAFIGSLLVVDYLQTLPAEIRYIWPSPWSTPKILFLLARYSAFLNAILVIAFRVTRQEEFSSEVCFALVGLAVVSVFLTLAFAEAILFVRVYALSGRSKVMLGYLIFQFTAVHTTQFALMGRLISNLRYPFIPGTTEHVGCFALPAPQNRNLIAGVYASFVLSGIVLVIINARLCYLKFSRDAQATSLVTHFMRDGALYFVAIANSAVLNVVISVKFFQTFSLVLCEAQSIIHVILACRLVLHLRIIGARGTIQLGSRKVLTGDGHTVNRTTIVDQIQFSPRTDIPLTEISTWNKSEAEP</sequence>
<protein>
    <recommendedName>
        <fullName evidence="2">DUF6533 domain-containing protein</fullName>
    </recommendedName>
</protein>
<feature type="transmembrane region" description="Helical" evidence="1">
    <location>
        <begin position="241"/>
        <end position="259"/>
    </location>
</feature>
<dbReference type="InterPro" id="IPR045340">
    <property type="entry name" value="DUF6533"/>
</dbReference>
<keyword evidence="4" id="KW-1185">Reference proteome</keyword>
<evidence type="ECO:0000313" key="3">
    <source>
        <dbReference type="EMBL" id="TFK17661.1"/>
    </source>
</evidence>
<feature type="domain" description="DUF6533" evidence="2">
    <location>
        <begin position="50"/>
        <end position="88"/>
    </location>
</feature>
<dbReference type="Proteomes" id="UP000307440">
    <property type="component" value="Unassembled WGS sequence"/>
</dbReference>
<reference evidence="3 4" key="1">
    <citation type="journal article" date="2019" name="Nat. Ecol. Evol.">
        <title>Megaphylogeny resolves global patterns of mushroom evolution.</title>
        <authorList>
            <person name="Varga T."/>
            <person name="Krizsan K."/>
            <person name="Foldi C."/>
            <person name="Dima B."/>
            <person name="Sanchez-Garcia M."/>
            <person name="Sanchez-Ramirez S."/>
            <person name="Szollosi G.J."/>
            <person name="Szarkandi J.G."/>
            <person name="Papp V."/>
            <person name="Albert L."/>
            <person name="Andreopoulos W."/>
            <person name="Angelini C."/>
            <person name="Antonin V."/>
            <person name="Barry K.W."/>
            <person name="Bougher N.L."/>
            <person name="Buchanan P."/>
            <person name="Buyck B."/>
            <person name="Bense V."/>
            <person name="Catcheside P."/>
            <person name="Chovatia M."/>
            <person name="Cooper J."/>
            <person name="Damon W."/>
            <person name="Desjardin D."/>
            <person name="Finy P."/>
            <person name="Geml J."/>
            <person name="Haridas S."/>
            <person name="Hughes K."/>
            <person name="Justo A."/>
            <person name="Karasinski D."/>
            <person name="Kautmanova I."/>
            <person name="Kiss B."/>
            <person name="Kocsube S."/>
            <person name="Kotiranta H."/>
            <person name="LaButti K.M."/>
            <person name="Lechner B.E."/>
            <person name="Liimatainen K."/>
            <person name="Lipzen A."/>
            <person name="Lukacs Z."/>
            <person name="Mihaltcheva S."/>
            <person name="Morgado L.N."/>
            <person name="Niskanen T."/>
            <person name="Noordeloos M.E."/>
            <person name="Ohm R.A."/>
            <person name="Ortiz-Santana B."/>
            <person name="Ovrebo C."/>
            <person name="Racz N."/>
            <person name="Riley R."/>
            <person name="Savchenko A."/>
            <person name="Shiryaev A."/>
            <person name="Soop K."/>
            <person name="Spirin V."/>
            <person name="Szebenyi C."/>
            <person name="Tomsovsky M."/>
            <person name="Tulloss R.E."/>
            <person name="Uehling J."/>
            <person name="Grigoriev I.V."/>
            <person name="Vagvolgyi C."/>
            <person name="Papp T."/>
            <person name="Martin F.M."/>
            <person name="Miettinen O."/>
            <person name="Hibbett D.S."/>
            <person name="Nagy L.G."/>
        </authorList>
    </citation>
    <scope>NUCLEOTIDE SEQUENCE [LARGE SCALE GENOMIC DNA]</scope>
    <source>
        <strain evidence="3 4">CBS 121175</strain>
    </source>
</reference>
<feature type="transmembrane region" description="Helical" evidence="1">
    <location>
        <begin position="77"/>
        <end position="98"/>
    </location>
</feature>
<feature type="transmembrane region" description="Helical" evidence="1">
    <location>
        <begin position="265"/>
        <end position="286"/>
    </location>
</feature>
<evidence type="ECO:0000256" key="1">
    <source>
        <dbReference type="SAM" id="Phobius"/>
    </source>
</evidence>
<proteinExistence type="predicted"/>
<feature type="transmembrane region" description="Helical" evidence="1">
    <location>
        <begin position="145"/>
        <end position="168"/>
    </location>
</feature>
<feature type="transmembrane region" description="Helical" evidence="1">
    <location>
        <begin position="110"/>
        <end position="133"/>
    </location>
</feature>
<dbReference type="OrthoDB" id="2645170at2759"/>
<evidence type="ECO:0000313" key="4">
    <source>
        <dbReference type="Proteomes" id="UP000307440"/>
    </source>
</evidence>
<keyword evidence="1" id="KW-0812">Transmembrane</keyword>
<dbReference type="EMBL" id="ML210478">
    <property type="protein sequence ID" value="TFK17661.1"/>
    <property type="molecule type" value="Genomic_DNA"/>
</dbReference>
<feature type="transmembrane region" description="Helical" evidence="1">
    <location>
        <begin position="196"/>
        <end position="220"/>
    </location>
</feature>
<gene>
    <name evidence="3" type="ORF">FA15DRAFT_698371</name>
</gene>